<dbReference type="AlphaFoldDB" id="A0A0C4E5Y7"/>
<dbReference type="OrthoDB" id="4842856at2759"/>
<evidence type="ECO:0000313" key="2">
    <source>
        <dbReference type="EMBL" id="KLU88935.1"/>
    </source>
</evidence>
<reference evidence="3" key="4">
    <citation type="journal article" date="2015" name="G3 (Bethesda)">
        <title>Genome sequences of three phytopathogenic species of the Magnaporthaceae family of fungi.</title>
        <authorList>
            <person name="Okagaki L.H."/>
            <person name="Nunes C.C."/>
            <person name="Sailsbery J."/>
            <person name="Clay B."/>
            <person name="Brown D."/>
            <person name="John T."/>
            <person name="Oh Y."/>
            <person name="Young N."/>
            <person name="Fitzgerald M."/>
            <person name="Haas B.J."/>
            <person name="Zeng Q."/>
            <person name="Young S."/>
            <person name="Adiconis X."/>
            <person name="Fan L."/>
            <person name="Levin J.Z."/>
            <person name="Mitchell T.K."/>
            <person name="Okubara P.A."/>
            <person name="Farman M.L."/>
            <person name="Kohn L.M."/>
            <person name="Birren B."/>
            <person name="Ma L.-J."/>
            <person name="Dean R.A."/>
        </authorList>
    </citation>
    <scope>NUCLEOTIDE SEQUENCE</scope>
    <source>
        <strain evidence="3">ATCC 64411 / 73-15</strain>
    </source>
</reference>
<reference evidence="2" key="2">
    <citation type="submission" date="2010-05" db="EMBL/GenBank/DDBJ databases">
        <title>The Genome Sequence of Magnaporthe poae strain ATCC 64411.</title>
        <authorList>
            <consortium name="The Broad Institute Genome Sequencing Platform"/>
            <consortium name="Broad Institute Genome Sequencing Center for Infectious Disease"/>
            <person name="Ma L.-J."/>
            <person name="Dead R."/>
            <person name="Young S."/>
            <person name="Zeng Q."/>
            <person name="Koehrsen M."/>
            <person name="Alvarado L."/>
            <person name="Berlin A."/>
            <person name="Chapman S.B."/>
            <person name="Chen Z."/>
            <person name="Freedman E."/>
            <person name="Gellesch M."/>
            <person name="Goldberg J."/>
            <person name="Griggs A."/>
            <person name="Gujja S."/>
            <person name="Heilman E.R."/>
            <person name="Heiman D."/>
            <person name="Hepburn T."/>
            <person name="Howarth C."/>
            <person name="Jen D."/>
            <person name="Larson L."/>
            <person name="Mehta T."/>
            <person name="Neiman D."/>
            <person name="Pearson M."/>
            <person name="Roberts A."/>
            <person name="Saif S."/>
            <person name="Shea T."/>
            <person name="Shenoy N."/>
            <person name="Sisk P."/>
            <person name="Stolte C."/>
            <person name="Sykes S."/>
            <person name="Walk T."/>
            <person name="White J."/>
            <person name="Yandava C."/>
            <person name="Haas B."/>
            <person name="Nusbaum C."/>
            <person name="Birren B."/>
        </authorList>
    </citation>
    <scope>NUCLEOTIDE SEQUENCE</scope>
    <source>
        <strain evidence="2">ATCC 64411</strain>
    </source>
</reference>
<name>A0A0C4E5Y7_MAGP6</name>
<dbReference type="EMBL" id="ADBL01001914">
    <property type="status" value="NOT_ANNOTATED_CDS"/>
    <property type="molecule type" value="Genomic_DNA"/>
</dbReference>
<organism evidence="3 4">
    <name type="scientific">Magnaporthiopsis poae (strain ATCC 64411 / 73-15)</name>
    <name type="common">Kentucky bluegrass fungus</name>
    <name type="synonym">Magnaporthe poae</name>
    <dbReference type="NCBI Taxonomy" id="644358"/>
    <lineage>
        <taxon>Eukaryota</taxon>
        <taxon>Fungi</taxon>
        <taxon>Dikarya</taxon>
        <taxon>Ascomycota</taxon>
        <taxon>Pezizomycotina</taxon>
        <taxon>Sordariomycetes</taxon>
        <taxon>Sordariomycetidae</taxon>
        <taxon>Magnaporthales</taxon>
        <taxon>Magnaporthaceae</taxon>
        <taxon>Magnaporthiopsis</taxon>
    </lineage>
</organism>
<protein>
    <submittedName>
        <fullName evidence="2 3">Uncharacterized protein</fullName>
    </submittedName>
</protein>
<proteinExistence type="predicted"/>
<dbReference type="OMA" id="PAPCWHT"/>
<reference evidence="4" key="1">
    <citation type="submission" date="2010-05" db="EMBL/GenBank/DDBJ databases">
        <title>The genome sequence of Magnaporthe poae strain ATCC 64411.</title>
        <authorList>
            <person name="Ma L.-J."/>
            <person name="Dead R."/>
            <person name="Young S."/>
            <person name="Zeng Q."/>
            <person name="Koehrsen M."/>
            <person name="Alvarado L."/>
            <person name="Berlin A."/>
            <person name="Chapman S.B."/>
            <person name="Chen Z."/>
            <person name="Freedman E."/>
            <person name="Gellesch M."/>
            <person name="Goldberg J."/>
            <person name="Griggs A."/>
            <person name="Gujja S."/>
            <person name="Heilman E.R."/>
            <person name="Heiman D."/>
            <person name="Hepburn T."/>
            <person name="Howarth C."/>
            <person name="Jen D."/>
            <person name="Larson L."/>
            <person name="Mehta T."/>
            <person name="Neiman D."/>
            <person name="Pearson M."/>
            <person name="Roberts A."/>
            <person name="Saif S."/>
            <person name="Shea T."/>
            <person name="Shenoy N."/>
            <person name="Sisk P."/>
            <person name="Stolte C."/>
            <person name="Sykes S."/>
            <person name="Walk T."/>
            <person name="White J."/>
            <person name="Yandava C."/>
            <person name="Haas B."/>
            <person name="Nusbaum C."/>
            <person name="Birren B."/>
        </authorList>
    </citation>
    <scope>NUCLEOTIDE SEQUENCE [LARGE SCALE GENOMIC DNA]</scope>
    <source>
        <strain evidence="4">ATCC 64411 / 73-15</strain>
    </source>
</reference>
<feature type="signal peptide" evidence="1">
    <location>
        <begin position="1"/>
        <end position="18"/>
    </location>
</feature>
<evidence type="ECO:0000313" key="3">
    <source>
        <dbReference type="EnsemblFungi" id="MAPG_07916T0"/>
    </source>
</evidence>
<evidence type="ECO:0000256" key="1">
    <source>
        <dbReference type="SAM" id="SignalP"/>
    </source>
</evidence>
<dbReference type="VEuPathDB" id="FungiDB:MAPG_07916"/>
<keyword evidence="4" id="KW-1185">Reference proteome</keyword>
<dbReference type="Proteomes" id="UP000011715">
    <property type="component" value="Unassembled WGS sequence"/>
</dbReference>
<gene>
    <name evidence="2" type="ORF">MAPG_07916</name>
</gene>
<sequence>MQLLSTILLAGTVSAVSSGHILAKRCSPMPDPNVKNGYFPPAPCWHTFTPDCKNHIAPSTEQYVSAARHTAVIMGVSDYCFKDIEEEQAREADGRATWGWTKKHGKLTRVPNTNILVITEMPDDAVKAYQAMAAPQS</sequence>
<feature type="chain" id="PRO_5009385854" evidence="1">
    <location>
        <begin position="19"/>
        <end position="137"/>
    </location>
</feature>
<dbReference type="EnsemblFungi" id="MAPG_07916T0">
    <property type="protein sequence ID" value="MAPG_07916T0"/>
    <property type="gene ID" value="MAPG_07916"/>
</dbReference>
<dbReference type="eggNOG" id="ENOG502RPIY">
    <property type="taxonomic scope" value="Eukaryota"/>
</dbReference>
<keyword evidence="1" id="KW-0732">Signal</keyword>
<reference evidence="2" key="3">
    <citation type="submission" date="2011-03" db="EMBL/GenBank/DDBJ databases">
        <title>Annotation of Magnaporthe poae ATCC 64411.</title>
        <authorList>
            <person name="Ma L.-J."/>
            <person name="Dead R."/>
            <person name="Young S.K."/>
            <person name="Zeng Q."/>
            <person name="Gargeya S."/>
            <person name="Fitzgerald M."/>
            <person name="Haas B."/>
            <person name="Abouelleil A."/>
            <person name="Alvarado L."/>
            <person name="Arachchi H.M."/>
            <person name="Berlin A."/>
            <person name="Brown A."/>
            <person name="Chapman S.B."/>
            <person name="Chen Z."/>
            <person name="Dunbar C."/>
            <person name="Freedman E."/>
            <person name="Gearin G."/>
            <person name="Gellesch M."/>
            <person name="Goldberg J."/>
            <person name="Griggs A."/>
            <person name="Gujja S."/>
            <person name="Heiman D."/>
            <person name="Howarth C."/>
            <person name="Larson L."/>
            <person name="Lui A."/>
            <person name="MacDonald P.J.P."/>
            <person name="Mehta T."/>
            <person name="Montmayeur A."/>
            <person name="Murphy C."/>
            <person name="Neiman D."/>
            <person name="Pearson M."/>
            <person name="Priest M."/>
            <person name="Roberts A."/>
            <person name="Saif S."/>
            <person name="Shea T."/>
            <person name="Shenoy N."/>
            <person name="Sisk P."/>
            <person name="Stolte C."/>
            <person name="Sykes S."/>
            <person name="Yandava C."/>
            <person name="Wortman J."/>
            <person name="Nusbaum C."/>
            <person name="Birren B."/>
        </authorList>
    </citation>
    <scope>NUCLEOTIDE SEQUENCE</scope>
    <source>
        <strain evidence="2">ATCC 64411</strain>
    </source>
</reference>
<reference evidence="3" key="5">
    <citation type="submission" date="2015-06" db="UniProtKB">
        <authorList>
            <consortium name="EnsemblFungi"/>
        </authorList>
    </citation>
    <scope>IDENTIFICATION</scope>
    <source>
        <strain evidence="3">ATCC 64411</strain>
    </source>
</reference>
<accession>A0A0C4E5Y7</accession>
<evidence type="ECO:0000313" key="4">
    <source>
        <dbReference type="Proteomes" id="UP000011715"/>
    </source>
</evidence>
<dbReference type="EMBL" id="GL876972">
    <property type="protein sequence ID" value="KLU88935.1"/>
    <property type="molecule type" value="Genomic_DNA"/>
</dbReference>